<organism evidence="8 9">
    <name type="scientific">Pseudobacteriovorax antillogorgiicola</name>
    <dbReference type="NCBI Taxonomy" id="1513793"/>
    <lineage>
        <taxon>Bacteria</taxon>
        <taxon>Pseudomonadati</taxon>
        <taxon>Bdellovibrionota</taxon>
        <taxon>Oligoflexia</taxon>
        <taxon>Oligoflexales</taxon>
        <taxon>Pseudobacteriovoracaceae</taxon>
        <taxon>Pseudobacteriovorax</taxon>
    </lineage>
</organism>
<keyword evidence="3 7" id="KW-0489">Methyltransferase</keyword>
<dbReference type="HAMAP" id="MF_01057">
    <property type="entry name" value="tRNA_methyltr_TrmB"/>
    <property type="match status" value="1"/>
</dbReference>
<reference evidence="9" key="1">
    <citation type="submission" date="2017-04" db="EMBL/GenBank/DDBJ databases">
        <authorList>
            <person name="Varghese N."/>
            <person name="Submissions S."/>
        </authorList>
    </citation>
    <scope>NUCLEOTIDE SEQUENCE [LARGE SCALE GENOMIC DNA]</scope>
    <source>
        <strain evidence="9">RKEM611</strain>
    </source>
</reference>
<keyword evidence="4 7" id="KW-0808">Transferase</keyword>
<dbReference type="STRING" id="1513793.SAMN06296036_109110"/>
<comment type="similarity">
    <text evidence="7">Belongs to the class I-like SAM-binding methyltransferase superfamily. TrmB family.</text>
</comment>
<feature type="binding site" evidence="7">
    <location>
        <position position="94"/>
    </location>
    <ligand>
        <name>S-adenosyl-L-methionine</name>
        <dbReference type="ChEBI" id="CHEBI:59789"/>
    </ligand>
</feature>
<comment type="pathway">
    <text evidence="7">tRNA modification; N(7)-methylguanine-tRNA biosynthesis.</text>
</comment>
<comment type="function">
    <text evidence="2 7">Catalyzes the formation of N(7)-methylguanine at position 46 (m7G46) in tRNA.</text>
</comment>
<dbReference type="EMBL" id="FWZT01000009">
    <property type="protein sequence ID" value="SMF29477.1"/>
    <property type="molecule type" value="Genomic_DNA"/>
</dbReference>
<feature type="binding site" evidence="7">
    <location>
        <position position="121"/>
    </location>
    <ligand>
        <name>S-adenosyl-L-methionine</name>
        <dbReference type="ChEBI" id="CHEBI:59789"/>
    </ligand>
</feature>
<feature type="binding site" evidence="7">
    <location>
        <position position="180"/>
    </location>
    <ligand>
        <name>substrate</name>
    </ligand>
</feature>
<evidence type="ECO:0000256" key="5">
    <source>
        <dbReference type="ARBA" id="ARBA00022691"/>
    </source>
</evidence>
<keyword evidence="9" id="KW-1185">Reference proteome</keyword>
<evidence type="ECO:0000313" key="9">
    <source>
        <dbReference type="Proteomes" id="UP000192907"/>
    </source>
</evidence>
<dbReference type="PROSITE" id="PS51625">
    <property type="entry name" value="SAM_MT_TRMB"/>
    <property type="match status" value="1"/>
</dbReference>
<evidence type="ECO:0000256" key="4">
    <source>
        <dbReference type="ARBA" id="ARBA00022679"/>
    </source>
</evidence>
<evidence type="ECO:0000256" key="3">
    <source>
        <dbReference type="ARBA" id="ARBA00022603"/>
    </source>
</evidence>
<dbReference type="Pfam" id="PF02390">
    <property type="entry name" value="Methyltransf_4"/>
    <property type="match status" value="1"/>
</dbReference>
<feature type="binding site" evidence="7">
    <location>
        <position position="69"/>
    </location>
    <ligand>
        <name>S-adenosyl-L-methionine</name>
        <dbReference type="ChEBI" id="CHEBI:59789"/>
    </ligand>
</feature>
<dbReference type="Gene3D" id="3.40.50.150">
    <property type="entry name" value="Vaccinia Virus protein VP39"/>
    <property type="match status" value="1"/>
</dbReference>
<dbReference type="Proteomes" id="UP000192907">
    <property type="component" value="Unassembled WGS sequence"/>
</dbReference>
<dbReference type="UniPathway" id="UPA00989"/>
<dbReference type="InterPro" id="IPR055361">
    <property type="entry name" value="tRNA_methyltr_TrmB_bact"/>
</dbReference>
<gene>
    <name evidence="7" type="primary">trmB</name>
    <name evidence="8" type="ORF">SAMN06296036_109110</name>
</gene>
<evidence type="ECO:0000256" key="2">
    <source>
        <dbReference type="ARBA" id="ARBA00003015"/>
    </source>
</evidence>
<feature type="binding site" evidence="7">
    <location>
        <position position="148"/>
    </location>
    <ligand>
        <name>substrate</name>
    </ligand>
</feature>
<dbReference type="SUPFAM" id="SSF53335">
    <property type="entry name" value="S-adenosyl-L-methionine-dependent methyltransferases"/>
    <property type="match status" value="1"/>
</dbReference>
<dbReference type="GO" id="GO:0043527">
    <property type="term" value="C:tRNA methyltransferase complex"/>
    <property type="evidence" value="ECO:0007669"/>
    <property type="project" value="TreeGrafter"/>
</dbReference>
<dbReference type="OrthoDB" id="9802090at2"/>
<feature type="binding site" evidence="7">
    <location>
        <position position="143"/>
    </location>
    <ligand>
        <name>S-adenosyl-L-methionine</name>
        <dbReference type="ChEBI" id="CHEBI:59789"/>
    </ligand>
</feature>
<name>A0A1Y6C0M3_9BACT</name>
<sequence length="234" mass="26651">MPIRIEDPFHDPTQNLNTDVNPFLSKMREGMENGSLPVLYGPRLKPLQGAWRSEFANTMAKPPEDLVLEVGSHKGEVLKKMAANHPDTGFVGVDITFKRVVTLAEKAQTLGLHNLRSLLCNGRALEQVFEESELSGALIFFPDPWAKKKRQQKNRLINHEFLLGLKKILKPGAFLWFKTDHKPYFDQVLPIAADLFAIEPAPQGIPSEIYTSRFERHFTEQGLPTYEICWRNSK</sequence>
<dbReference type="InterPro" id="IPR029063">
    <property type="entry name" value="SAM-dependent_MTases_sf"/>
</dbReference>
<keyword evidence="5 7" id="KW-0949">S-adenosyl-L-methionine</keyword>
<proteinExistence type="inferred from homology"/>
<dbReference type="GO" id="GO:0008176">
    <property type="term" value="F:tRNA (guanine(46)-N7)-methyltransferase activity"/>
    <property type="evidence" value="ECO:0007669"/>
    <property type="project" value="UniProtKB-UniRule"/>
</dbReference>
<dbReference type="EC" id="2.1.1.33" evidence="7"/>
<protein>
    <recommendedName>
        <fullName evidence="7">tRNA (guanine-N(7)-)-methyltransferase</fullName>
        <ecNumber evidence="7">2.1.1.33</ecNumber>
    </recommendedName>
    <alternativeName>
        <fullName evidence="7">tRNA (guanine(46)-N(7))-methyltransferase</fullName>
    </alternativeName>
    <alternativeName>
        <fullName evidence="7">tRNA(m7G46)-methyltransferase</fullName>
    </alternativeName>
</protein>
<comment type="caution">
    <text evidence="7">Lacks conserved residue(s) required for the propagation of feature annotation.</text>
</comment>
<dbReference type="RefSeq" id="WP_132319322.1">
    <property type="nucleotide sequence ID" value="NZ_FWZT01000009.1"/>
</dbReference>
<accession>A0A1Y6C0M3</accession>
<dbReference type="PANTHER" id="PTHR23417:SF14">
    <property type="entry name" value="PENTACOTRIPEPTIDE-REPEAT REGION OF PRORP DOMAIN-CONTAINING PROTEIN"/>
    <property type="match status" value="1"/>
</dbReference>
<keyword evidence="6 7" id="KW-0819">tRNA processing</keyword>
<dbReference type="InterPro" id="IPR003358">
    <property type="entry name" value="tRNA_(Gua-N-7)_MeTrfase_Trmb"/>
</dbReference>
<evidence type="ECO:0000256" key="7">
    <source>
        <dbReference type="HAMAP-Rule" id="MF_01057"/>
    </source>
</evidence>
<dbReference type="AlphaFoldDB" id="A0A1Y6C0M3"/>
<evidence type="ECO:0000256" key="1">
    <source>
        <dbReference type="ARBA" id="ARBA00000142"/>
    </source>
</evidence>
<comment type="catalytic activity">
    <reaction evidence="1 7">
        <text>guanosine(46) in tRNA + S-adenosyl-L-methionine = N(7)-methylguanosine(46) in tRNA + S-adenosyl-L-homocysteine</text>
        <dbReference type="Rhea" id="RHEA:42708"/>
        <dbReference type="Rhea" id="RHEA-COMP:10188"/>
        <dbReference type="Rhea" id="RHEA-COMP:10189"/>
        <dbReference type="ChEBI" id="CHEBI:57856"/>
        <dbReference type="ChEBI" id="CHEBI:59789"/>
        <dbReference type="ChEBI" id="CHEBI:74269"/>
        <dbReference type="ChEBI" id="CHEBI:74480"/>
        <dbReference type="EC" id="2.1.1.33"/>
    </reaction>
</comment>
<evidence type="ECO:0000313" key="8">
    <source>
        <dbReference type="EMBL" id="SMF29477.1"/>
    </source>
</evidence>
<dbReference type="PANTHER" id="PTHR23417">
    <property type="entry name" value="3-DEOXY-D-MANNO-OCTULOSONIC-ACID TRANSFERASE/TRNA GUANINE-N 7 - -METHYLTRANSFERASE"/>
    <property type="match status" value="1"/>
</dbReference>
<evidence type="ECO:0000256" key="6">
    <source>
        <dbReference type="ARBA" id="ARBA00022694"/>
    </source>
</evidence>